<evidence type="ECO:0000313" key="3">
    <source>
        <dbReference type="EMBL" id="MFC6438719.1"/>
    </source>
</evidence>
<evidence type="ECO:0000256" key="1">
    <source>
        <dbReference type="SAM" id="Coils"/>
    </source>
</evidence>
<dbReference type="InterPro" id="IPR050445">
    <property type="entry name" value="Bact_polysacc_biosynth/exp"/>
</dbReference>
<evidence type="ECO:0000256" key="2">
    <source>
        <dbReference type="SAM" id="Phobius"/>
    </source>
</evidence>
<dbReference type="Proteomes" id="UP001596364">
    <property type="component" value="Unassembled WGS sequence"/>
</dbReference>
<feature type="transmembrane region" description="Helical" evidence="2">
    <location>
        <begin position="499"/>
        <end position="519"/>
    </location>
</feature>
<sequence length="535" mass="60349">MMGIQQVLDQVTTYLKGIWIKKRYVLISSWLICPIGWMGVASMPDQYESSARLYVDTNSLLRPLLRGLAFNTNPENQVKMVADTLLSRPTLEKIAREADLDIKAKTKGEFDKILGSLKANLSLRTTRERNIYTISYESGNAQLSQKIVQITLNEFVENSLGSSRRNGDTAEEFLNKQIAEYEVALLEAEQRLAEFKRSRMERAPSTADAYFTNLQNQRDQLKQAQLRLEELESQLVSAKAQLACEEPVFGLVEPETGVQSSGVSTQYDSRIAALESRLDELLIQYTDQHPDVVKTRGLIEHLRSERNDLLGKMSQVAKDTGSYNSFGGLNQNPVYQQLKLNVARIESEIASTKVRVDNFQASVNELQDKINLVPVIEAEFQALNRDYGIKKSRYEELLNRRESAQLSRKAEATTDDVQFRVIDPPLLPSKPSGPPRLLLYTLVLFVGFGAGLALAFIISQLNAVVFSTRQITEQFNIPVLGAVSHFDAPRMQRAHKRNVMIFTVTSSMLVMAYIAIMVLELSYGYTPFELIGRFI</sequence>
<dbReference type="RefSeq" id="WP_377148276.1">
    <property type="nucleotide sequence ID" value="NZ_JBHSUS010000001.1"/>
</dbReference>
<protein>
    <submittedName>
        <fullName evidence="3">XrtA system polysaccharide chain length determinant</fullName>
    </submittedName>
</protein>
<name>A0ABW1XG63_9ALTE</name>
<keyword evidence="2" id="KW-1133">Transmembrane helix</keyword>
<reference evidence="4" key="1">
    <citation type="journal article" date="2019" name="Int. J. Syst. Evol. Microbiol.">
        <title>The Global Catalogue of Microorganisms (GCM) 10K type strain sequencing project: providing services to taxonomists for standard genome sequencing and annotation.</title>
        <authorList>
            <consortium name="The Broad Institute Genomics Platform"/>
            <consortium name="The Broad Institute Genome Sequencing Center for Infectious Disease"/>
            <person name="Wu L."/>
            <person name="Ma J."/>
        </authorList>
    </citation>
    <scope>NUCLEOTIDE SEQUENCE [LARGE SCALE GENOMIC DNA]</scope>
    <source>
        <strain evidence="4">CGMCC 1.16031</strain>
    </source>
</reference>
<feature type="coiled-coil region" evidence="1">
    <location>
        <begin position="171"/>
        <end position="241"/>
    </location>
</feature>
<dbReference type="PANTHER" id="PTHR32309:SF13">
    <property type="entry name" value="FERRIC ENTEROBACTIN TRANSPORT PROTEIN FEPE"/>
    <property type="match status" value="1"/>
</dbReference>
<proteinExistence type="predicted"/>
<dbReference type="NCBIfam" id="TIGR03007">
    <property type="entry name" value="pepcterm_ChnLen"/>
    <property type="match status" value="1"/>
</dbReference>
<evidence type="ECO:0000313" key="4">
    <source>
        <dbReference type="Proteomes" id="UP001596364"/>
    </source>
</evidence>
<keyword evidence="4" id="KW-1185">Reference proteome</keyword>
<comment type="caution">
    <text evidence="3">The sequence shown here is derived from an EMBL/GenBank/DDBJ whole genome shotgun (WGS) entry which is preliminary data.</text>
</comment>
<accession>A0ABW1XG63</accession>
<dbReference type="PANTHER" id="PTHR32309">
    <property type="entry name" value="TYROSINE-PROTEIN KINASE"/>
    <property type="match status" value="1"/>
</dbReference>
<feature type="transmembrane region" description="Helical" evidence="2">
    <location>
        <begin position="437"/>
        <end position="459"/>
    </location>
</feature>
<dbReference type="InterPro" id="IPR014345">
    <property type="entry name" value="XrtA_polysacc_chain"/>
</dbReference>
<organism evidence="3 4">
    <name type="scientific">Pseudobowmanella zhangzhouensis</name>
    <dbReference type="NCBI Taxonomy" id="1537679"/>
    <lineage>
        <taxon>Bacteria</taxon>
        <taxon>Pseudomonadati</taxon>
        <taxon>Pseudomonadota</taxon>
        <taxon>Gammaproteobacteria</taxon>
        <taxon>Alteromonadales</taxon>
        <taxon>Alteromonadaceae</taxon>
    </lineage>
</organism>
<keyword evidence="2" id="KW-0472">Membrane</keyword>
<keyword evidence="1" id="KW-0175">Coiled coil</keyword>
<dbReference type="EMBL" id="JBHSUS010000001">
    <property type="protein sequence ID" value="MFC6438719.1"/>
    <property type="molecule type" value="Genomic_DNA"/>
</dbReference>
<keyword evidence="2" id="KW-0812">Transmembrane</keyword>
<feature type="coiled-coil region" evidence="1">
    <location>
        <begin position="335"/>
        <end position="369"/>
    </location>
</feature>
<gene>
    <name evidence="3" type="ORF">ACFP85_00895</name>
</gene>